<gene>
    <name evidence="1" type="ORF">SAMN02910417_00919</name>
</gene>
<dbReference type="STRING" id="1732.SAMN02910417_00919"/>
<dbReference type="EMBL" id="FMXR01000007">
    <property type="protein sequence ID" value="SDB12213.1"/>
    <property type="molecule type" value="Genomic_DNA"/>
</dbReference>
<dbReference type="AlphaFoldDB" id="A0A1G6AVC6"/>
<organism evidence="1 2">
    <name type="scientific">Eubacterium oxidoreducens</name>
    <dbReference type="NCBI Taxonomy" id="1732"/>
    <lineage>
        <taxon>Bacteria</taxon>
        <taxon>Bacillati</taxon>
        <taxon>Bacillota</taxon>
        <taxon>Clostridia</taxon>
        <taxon>Eubacteriales</taxon>
        <taxon>Eubacteriaceae</taxon>
        <taxon>Eubacterium</taxon>
    </lineage>
</organism>
<name>A0A1G6AVC6_EUBOX</name>
<dbReference type="RefSeq" id="WP_090172713.1">
    <property type="nucleotide sequence ID" value="NZ_FMXR01000007.1"/>
</dbReference>
<sequence length="158" mass="17034">MKKTYMTPQMEIELFVPNQAVSTCTVDKNTSWAFDCMKGPNVDYASNIINSTIASNCGTQVGYAGGVLTAKYRGGSSHSNHNSSMATWTSEQSGSKRYLVVNYSSGDGLLYAESDNNGRNTSKGNWSVKSNYIVNEGASRMHAMVAPVISTTSVSSSW</sequence>
<dbReference type="Proteomes" id="UP000199228">
    <property type="component" value="Unassembled WGS sequence"/>
</dbReference>
<evidence type="ECO:0000313" key="1">
    <source>
        <dbReference type="EMBL" id="SDB12213.1"/>
    </source>
</evidence>
<reference evidence="1 2" key="1">
    <citation type="submission" date="2016-10" db="EMBL/GenBank/DDBJ databases">
        <authorList>
            <person name="de Groot N.N."/>
        </authorList>
    </citation>
    <scope>NUCLEOTIDE SEQUENCE [LARGE SCALE GENOMIC DNA]</scope>
    <source>
        <strain evidence="1 2">DSM 3217</strain>
    </source>
</reference>
<protein>
    <submittedName>
        <fullName evidence="1">Uncharacterized protein</fullName>
    </submittedName>
</protein>
<evidence type="ECO:0000313" key="2">
    <source>
        <dbReference type="Proteomes" id="UP000199228"/>
    </source>
</evidence>
<accession>A0A1G6AVC6</accession>
<keyword evidence="2" id="KW-1185">Reference proteome</keyword>
<proteinExistence type="predicted"/>